<dbReference type="SUPFAM" id="SSF88659">
    <property type="entry name" value="Sigma3 and sigma4 domains of RNA polymerase sigma factors"/>
    <property type="match status" value="1"/>
</dbReference>
<dbReference type="AlphaFoldDB" id="A0A1V9GAU3"/>
<dbReference type="InterPro" id="IPR013324">
    <property type="entry name" value="RNA_pol_sigma_r3/r4-like"/>
</dbReference>
<dbReference type="STRING" id="550983.A4R26_11505"/>
<accession>A0A1V9GAU3</accession>
<dbReference type="GO" id="GO:0006352">
    <property type="term" value="P:DNA-templated transcription initiation"/>
    <property type="evidence" value="ECO:0007669"/>
    <property type="project" value="InterPro"/>
</dbReference>
<evidence type="ECO:0008006" key="3">
    <source>
        <dbReference type="Google" id="ProtNLM"/>
    </source>
</evidence>
<dbReference type="Proteomes" id="UP000192276">
    <property type="component" value="Unassembled WGS sequence"/>
</dbReference>
<dbReference type="InterPro" id="IPR014284">
    <property type="entry name" value="RNA_pol_sigma-70_dom"/>
</dbReference>
<dbReference type="EMBL" id="LWBP01000013">
    <property type="protein sequence ID" value="OQP67682.1"/>
    <property type="molecule type" value="Genomic_DNA"/>
</dbReference>
<organism evidence="1 2">
    <name type="scientific">Niastella populi</name>
    <dbReference type="NCBI Taxonomy" id="550983"/>
    <lineage>
        <taxon>Bacteria</taxon>
        <taxon>Pseudomonadati</taxon>
        <taxon>Bacteroidota</taxon>
        <taxon>Chitinophagia</taxon>
        <taxon>Chitinophagales</taxon>
        <taxon>Chitinophagaceae</taxon>
        <taxon>Niastella</taxon>
    </lineage>
</organism>
<evidence type="ECO:0000313" key="2">
    <source>
        <dbReference type="Proteomes" id="UP000192276"/>
    </source>
</evidence>
<comment type="caution">
    <text evidence="1">The sequence shown here is derived from an EMBL/GenBank/DDBJ whole genome shotgun (WGS) entry which is preliminary data.</text>
</comment>
<proteinExistence type="predicted"/>
<gene>
    <name evidence="1" type="ORF">A4R26_11505</name>
</gene>
<evidence type="ECO:0000313" key="1">
    <source>
        <dbReference type="EMBL" id="OQP67682.1"/>
    </source>
</evidence>
<protein>
    <recommendedName>
        <fullName evidence="3">HTH luxR-type domain-containing protein</fullName>
    </recommendedName>
</protein>
<reference evidence="2" key="1">
    <citation type="submission" date="2016-04" db="EMBL/GenBank/DDBJ databases">
        <authorList>
            <person name="Chen L."/>
            <person name="Zhuang W."/>
            <person name="Wang G."/>
        </authorList>
    </citation>
    <scope>NUCLEOTIDE SEQUENCE [LARGE SCALE GENOMIC DNA]</scope>
    <source>
        <strain evidence="2">208</strain>
    </source>
</reference>
<keyword evidence="2" id="KW-1185">Reference proteome</keyword>
<sequence>MALIFMKQKKLKELFESYFEPLCNYIVNKVGDIDKARDIVTDAFRYLYHEAKGIENMPMEKLVELVLTKTLEGCIVHFQEKDDKYESSDKTPNNIQNFERSVEEIMIEKELHDLMNKVNPNFTEKEKVAFNLFFSGVETKIAAEIMGISRSTYRTHKSIAIKKIRNALFKSGWGFSA</sequence>
<dbReference type="InterPro" id="IPR036388">
    <property type="entry name" value="WH-like_DNA-bd_sf"/>
</dbReference>
<dbReference type="NCBIfam" id="TIGR02937">
    <property type="entry name" value="sigma70-ECF"/>
    <property type="match status" value="1"/>
</dbReference>
<name>A0A1V9GAU3_9BACT</name>
<dbReference type="Gene3D" id="1.10.10.10">
    <property type="entry name" value="Winged helix-like DNA-binding domain superfamily/Winged helix DNA-binding domain"/>
    <property type="match status" value="1"/>
</dbReference>
<dbReference type="GO" id="GO:0003700">
    <property type="term" value="F:DNA-binding transcription factor activity"/>
    <property type="evidence" value="ECO:0007669"/>
    <property type="project" value="InterPro"/>
</dbReference>